<keyword evidence="8 9" id="KW-0472">Membrane</keyword>
<evidence type="ECO:0000256" key="12">
    <source>
        <dbReference type="RuleBase" id="RU004349"/>
    </source>
</evidence>
<dbReference type="PIRSF" id="PIRSF004557">
    <property type="entry name" value="SecY"/>
    <property type="match status" value="1"/>
</dbReference>
<keyword evidence="7 9" id="KW-0811">Translocation</keyword>
<keyword evidence="5 9" id="KW-0653">Protein transport</keyword>
<evidence type="ECO:0000256" key="11">
    <source>
        <dbReference type="RuleBase" id="RU003484"/>
    </source>
</evidence>
<dbReference type="InterPro" id="IPR026593">
    <property type="entry name" value="SecY"/>
</dbReference>
<dbReference type="Pfam" id="PF00344">
    <property type="entry name" value="SecY"/>
    <property type="match status" value="1"/>
</dbReference>
<dbReference type="InterPro" id="IPR002208">
    <property type="entry name" value="SecY/SEC61-alpha"/>
</dbReference>
<protein>
    <recommendedName>
        <fullName evidence="9 10">Protein translocase subunit SecY</fullName>
    </recommendedName>
</protein>
<dbReference type="PANTHER" id="PTHR10906">
    <property type="entry name" value="SECY/SEC61-ALPHA FAMILY MEMBER"/>
    <property type="match status" value="1"/>
</dbReference>
<dbReference type="EMBL" id="JAEPRJ010000001">
    <property type="protein sequence ID" value="MBK5897028.1"/>
    <property type="molecule type" value="Genomic_DNA"/>
</dbReference>
<organism evidence="13 14">
    <name type="scientific">Catonella massiliensis</name>
    <dbReference type="NCBI Taxonomy" id="2799636"/>
    <lineage>
        <taxon>Bacteria</taxon>
        <taxon>Bacillati</taxon>
        <taxon>Bacillota</taxon>
        <taxon>Clostridia</taxon>
        <taxon>Lachnospirales</taxon>
        <taxon>Lachnospiraceae</taxon>
        <taxon>Catonella</taxon>
    </lineage>
</organism>
<proteinExistence type="inferred from homology"/>
<sequence length="444" mass="48102">MIKAIRNALKVKDIRERILFTLLCLAVVRLGSQLPIPGIDRSRISEFLNQITQLSFLNAITGGSFEQLSIFALSITPYITSSIIMQLLTIAIPRLEEIQKEGEEGRKKIGAATRYVTVALALIESIAMAIGFGRSGYLENYSVLSVVVITLTLTAGSAFLMWIGEKITDKGVGNGISIILLVNIVSRMPSDIINLFKTYVVGGTTVINKVIAAILIVAIIVALTVYIIVLNDAIRKIPVQYAQKLQGRRLVGGSGSNIPLKVNTGGVMPIIFASSILQTPIIICRFLGIQPKSGAGATLGEKILKVLNQQAWCNFSSWGEAKYTLGLILYVVMIIFFAYFYTSITFNPLEIANNMKKSGGFIPGIRPGRPTSDFLTKVLNSIIFIGACGLTVAALIPIICSGVFGADVSFGGTSLIIVVGVILETMKQIESMMLERHYKGFLND</sequence>
<evidence type="ECO:0000256" key="2">
    <source>
        <dbReference type="ARBA" id="ARBA00005751"/>
    </source>
</evidence>
<evidence type="ECO:0000256" key="10">
    <source>
        <dbReference type="RuleBase" id="RU000537"/>
    </source>
</evidence>
<keyword evidence="14" id="KW-1185">Reference proteome</keyword>
<keyword evidence="3 9" id="KW-0813">Transport</keyword>
<feature type="transmembrane region" description="Helical" evidence="9">
    <location>
        <begin position="112"/>
        <end position="132"/>
    </location>
</feature>
<evidence type="ECO:0000256" key="5">
    <source>
        <dbReference type="ARBA" id="ARBA00022927"/>
    </source>
</evidence>
<dbReference type="RefSeq" id="WP_208428540.1">
    <property type="nucleotide sequence ID" value="NZ_JAEPRJ010000001.1"/>
</dbReference>
<evidence type="ECO:0000256" key="7">
    <source>
        <dbReference type="ARBA" id="ARBA00023010"/>
    </source>
</evidence>
<keyword evidence="6 9" id="KW-1133">Transmembrane helix</keyword>
<keyword evidence="4 9" id="KW-0812">Transmembrane</keyword>
<comment type="similarity">
    <text evidence="2 9 12">Belongs to the SecY/SEC61-alpha family.</text>
</comment>
<dbReference type="PROSITE" id="PS00756">
    <property type="entry name" value="SECY_2"/>
    <property type="match status" value="1"/>
</dbReference>
<dbReference type="InterPro" id="IPR030659">
    <property type="entry name" value="SecY_CS"/>
</dbReference>
<dbReference type="HAMAP" id="MF_01465">
    <property type="entry name" value="SecY"/>
    <property type="match status" value="1"/>
</dbReference>
<accession>A0ABS1IYS1</accession>
<evidence type="ECO:0000256" key="4">
    <source>
        <dbReference type="ARBA" id="ARBA00022692"/>
    </source>
</evidence>
<evidence type="ECO:0000313" key="13">
    <source>
        <dbReference type="EMBL" id="MBK5897028.1"/>
    </source>
</evidence>
<comment type="caution">
    <text evidence="13">The sequence shown here is derived from an EMBL/GenBank/DDBJ whole genome shotgun (WGS) entry which is preliminary data.</text>
</comment>
<feature type="transmembrane region" description="Helical" evidence="9">
    <location>
        <begin position="410"/>
        <end position="426"/>
    </location>
</feature>
<dbReference type="InterPro" id="IPR023201">
    <property type="entry name" value="SecY_dom_sf"/>
</dbReference>
<feature type="transmembrane region" description="Helical" evidence="9">
    <location>
        <begin position="144"/>
        <end position="164"/>
    </location>
</feature>
<evidence type="ECO:0000256" key="1">
    <source>
        <dbReference type="ARBA" id="ARBA00004141"/>
    </source>
</evidence>
<dbReference type="Proteomes" id="UP000604730">
    <property type="component" value="Unassembled WGS sequence"/>
</dbReference>
<feature type="transmembrane region" description="Helical" evidence="9">
    <location>
        <begin position="267"/>
        <end position="288"/>
    </location>
</feature>
<evidence type="ECO:0000256" key="6">
    <source>
        <dbReference type="ARBA" id="ARBA00022989"/>
    </source>
</evidence>
<comment type="subcellular location">
    <subcellularLocation>
        <location evidence="9">Cell membrane</location>
        <topology evidence="9">Multi-pass membrane protein</topology>
    </subcellularLocation>
    <subcellularLocation>
        <location evidence="1 11">Membrane</location>
        <topology evidence="1 11">Multi-pass membrane protein</topology>
    </subcellularLocation>
</comment>
<dbReference type="NCBIfam" id="TIGR00967">
    <property type="entry name" value="3a0501s007"/>
    <property type="match status" value="1"/>
</dbReference>
<dbReference type="PRINTS" id="PR00303">
    <property type="entry name" value="SECYTRNLCASE"/>
</dbReference>
<dbReference type="Gene3D" id="1.10.3370.10">
    <property type="entry name" value="SecY subunit domain"/>
    <property type="match status" value="1"/>
</dbReference>
<evidence type="ECO:0000256" key="8">
    <source>
        <dbReference type="ARBA" id="ARBA00023136"/>
    </source>
</evidence>
<gene>
    <name evidence="9 13" type="primary">secY</name>
    <name evidence="13" type="ORF">JJN12_04410</name>
</gene>
<dbReference type="SUPFAM" id="SSF103491">
    <property type="entry name" value="Preprotein translocase SecY subunit"/>
    <property type="match status" value="1"/>
</dbReference>
<evidence type="ECO:0000256" key="3">
    <source>
        <dbReference type="ARBA" id="ARBA00022448"/>
    </source>
</evidence>
<comment type="caution">
    <text evidence="9">Lacks conserved residue(s) required for the propagation of feature annotation.</text>
</comment>
<feature type="transmembrane region" description="Helical" evidence="9">
    <location>
        <begin position="378"/>
        <end position="404"/>
    </location>
</feature>
<feature type="transmembrane region" description="Helical" evidence="9">
    <location>
        <begin position="327"/>
        <end position="349"/>
    </location>
</feature>
<reference evidence="13 14" key="1">
    <citation type="submission" date="2021-01" db="EMBL/GenBank/DDBJ databases">
        <title>Isolation and description of Catonella massiliensis sp. nov., a novel Catonella species, isolated from a stable periodontitis subject.</title>
        <authorList>
            <person name="Antezack A."/>
            <person name="Boxberger M."/>
            <person name="La Scola B."/>
            <person name="Monnet-Corti V."/>
        </authorList>
    </citation>
    <scope>NUCLEOTIDE SEQUENCE [LARGE SCALE GENOMIC DNA]</scope>
    <source>
        <strain evidence="13 14">Marseille-Q4567</strain>
    </source>
</reference>
<evidence type="ECO:0000256" key="9">
    <source>
        <dbReference type="HAMAP-Rule" id="MF_01465"/>
    </source>
</evidence>
<name>A0ABS1IYS1_9FIRM</name>
<dbReference type="PROSITE" id="PS00755">
    <property type="entry name" value="SECY_1"/>
    <property type="match status" value="1"/>
</dbReference>
<keyword evidence="9" id="KW-1003">Cell membrane</keyword>
<comment type="function">
    <text evidence="9 10">The central subunit of the protein translocation channel SecYEG. Consists of two halves formed by TMs 1-5 and 6-10. These two domains form a lateral gate at the front which open onto the bilayer between TMs 2 and 7, and are clamped together by SecE at the back. The channel is closed by both a pore ring composed of hydrophobic SecY resides and a short helix (helix 2A) on the extracellular side of the membrane which forms a plug. The plug probably moves laterally to allow the channel to open. The ring and the pore may move independently.</text>
</comment>
<feature type="transmembrane region" description="Helical" evidence="9">
    <location>
        <begin position="210"/>
        <end position="230"/>
    </location>
</feature>
<feature type="transmembrane region" description="Helical" evidence="9">
    <location>
        <begin position="171"/>
        <end position="190"/>
    </location>
</feature>
<comment type="subunit">
    <text evidence="9">Component of the Sec protein translocase complex. Heterotrimer consisting of SecY, SecE and SecG subunits. The heterotrimers can form oligomers, although 1 heterotrimer is thought to be able to translocate proteins. Interacts with the ribosome. Interacts with SecDF, and other proteins may be involved. Interacts with SecA.</text>
</comment>
<evidence type="ECO:0000313" key="14">
    <source>
        <dbReference type="Proteomes" id="UP000604730"/>
    </source>
</evidence>